<feature type="coiled-coil region" evidence="1">
    <location>
        <begin position="54"/>
        <end position="178"/>
    </location>
</feature>
<evidence type="ECO:0000256" key="2">
    <source>
        <dbReference type="SAM" id="MobiDB-lite"/>
    </source>
</evidence>
<evidence type="ECO:0000313" key="4">
    <source>
        <dbReference type="Proteomes" id="UP001138540"/>
    </source>
</evidence>
<evidence type="ECO:0000256" key="1">
    <source>
        <dbReference type="SAM" id="Coils"/>
    </source>
</evidence>
<protein>
    <submittedName>
        <fullName evidence="3">DNA repair exonuclease SbcCD ATPase subunit</fullName>
    </submittedName>
</protein>
<dbReference type="RefSeq" id="WP_014077206.1">
    <property type="nucleotide sequence ID" value="NZ_JACHKA010000001.1"/>
</dbReference>
<keyword evidence="3" id="KW-0269">Exonuclease</keyword>
<accession>A0ABR6NL80</accession>
<organism evidence="3 4">
    <name type="scientific">Sphingobium lignivorans</name>
    <dbReference type="NCBI Taxonomy" id="2735886"/>
    <lineage>
        <taxon>Bacteria</taxon>
        <taxon>Pseudomonadati</taxon>
        <taxon>Pseudomonadota</taxon>
        <taxon>Alphaproteobacteria</taxon>
        <taxon>Sphingomonadales</taxon>
        <taxon>Sphingomonadaceae</taxon>
        <taxon>Sphingobium</taxon>
    </lineage>
</organism>
<proteinExistence type="predicted"/>
<keyword evidence="1" id="KW-0175">Coiled coil</keyword>
<dbReference type="GO" id="GO:0004527">
    <property type="term" value="F:exonuclease activity"/>
    <property type="evidence" value="ECO:0007669"/>
    <property type="project" value="UniProtKB-KW"/>
</dbReference>
<name>A0ABR6NL80_9SPHN</name>
<dbReference type="EMBL" id="JACHKA010000001">
    <property type="protein sequence ID" value="MBB5986934.1"/>
    <property type="molecule type" value="Genomic_DNA"/>
</dbReference>
<keyword evidence="4" id="KW-1185">Reference proteome</keyword>
<dbReference type="Proteomes" id="UP001138540">
    <property type="component" value="Unassembled WGS sequence"/>
</dbReference>
<comment type="caution">
    <text evidence="3">The sequence shown here is derived from an EMBL/GenBank/DDBJ whole genome shotgun (WGS) entry which is preliminary data.</text>
</comment>
<reference evidence="3 4" key="1">
    <citation type="submission" date="2020-08" db="EMBL/GenBank/DDBJ databases">
        <title>Exploring microbial biodiversity for novel pathways involved in the catabolism of aromatic compounds derived from lignin.</title>
        <authorList>
            <person name="Elkins J."/>
        </authorList>
    </citation>
    <scope>NUCLEOTIDE SEQUENCE [LARGE SCALE GENOMIC DNA]</scope>
    <source>
        <strain evidence="3 4">B1D3A</strain>
    </source>
</reference>
<evidence type="ECO:0000313" key="3">
    <source>
        <dbReference type="EMBL" id="MBB5986934.1"/>
    </source>
</evidence>
<sequence length="233" mass="25936">MADETAQQATADRIVEGLIAPILDLSEQIVGELQDLENAAADSNRAVGDLASVIEERQHRIVELEATVADYNATKERLGVAEAKLRNIERLAEEIGMDRDRLGVKVTEGNSKLEEMQRMINDQEALIMELRKAAQEVPQLKADIDFHLAQNAMLRKDLNTMDLRLVDAEQRRERLEDLLRRLAPTLQTAAYEFLQEAPETSGESLHAARHPSGRKGAAEIGAHGKKRAAETQK</sequence>
<keyword evidence="3" id="KW-0540">Nuclease</keyword>
<gene>
    <name evidence="3" type="ORF">HNP60_002908</name>
</gene>
<feature type="region of interest" description="Disordered" evidence="2">
    <location>
        <begin position="197"/>
        <end position="233"/>
    </location>
</feature>
<keyword evidence="3" id="KW-0378">Hydrolase</keyword>